<evidence type="ECO:0000256" key="1">
    <source>
        <dbReference type="ARBA" id="ARBA00001946"/>
    </source>
</evidence>
<dbReference type="SMART" id="SM00564">
    <property type="entry name" value="PQQ"/>
    <property type="match status" value="4"/>
</dbReference>
<dbReference type="SUPFAM" id="SSF56112">
    <property type="entry name" value="Protein kinase-like (PK-like)"/>
    <property type="match status" value="1"/>
</dbReference>
<proteinExistence type="predicted"/>
<dbReference type="GO" id="GO:0051082">
    <property type="term" value="F:unfolded protein binding"/>
    <property type="evidence" value="ECO:0007669"/>
    <property type="project" value="TreeGrafter"/>
</dbReference>
<evidence type="ECO:0000256" key="12">
    <source>
        <dbReference type="ARBA" id="ARBA00022765"/>
    </source>
</evidence>
<keyword evidence="14" id="KW-0378">Hydrolase</keyword>
<dbReference type="InterPro" id="IPR000719">
    <property type="entry name" value="Prot_kinase_dom"/>
</dbReference>
<dbReference type="InterPro" id="IPR011009">
    <property type="entry name" value="Kinase-like_dom_sf"/>
</dbReference>
<dbReference type="GO" id="GO:0046872">
    <property type="term" value="F:metal ion binding"/>
    <property type="evidence" value="ECO:0007669"/>
    <property type="project" value="UniProtKB-KW"/>
</dbReference>
<feature type="non-terminal residue" evidence="35">
    <location>
        <position position="927"/>
    </location>
</feature>
<sequence length="927" mass="101982">LKGGAVTAPESLLFISTLDGHLHAVSRSTGDVRWTLKDDPILQVPVYMAEPAFLPDPNDGSLYVLGGTNKEGLMKLPFTIPELVQSSPCRSSDGVLYTGKKQDSWFIVDPTSGKKQTTLSTEAWDGLCPSSPLLYIGRTQYVITMYDTKSRELRWNATFSDYSAPLCEDSQHYKMSHFVASGDGLVVTLDKESGEVLWAQNYGSPVAGIYLWHQDSLRRVPHLNLAVETLRYLTFHPQDIQLLSWSYQAVRDFAATKTQLLPALYVGKHAAGFYALTSLVHGTVALVPQSITLARIEGPTTEEVTMRESGECEITPSTDVKYPPGSTTSLRSQWLLIGHHELPPVVHTTMLRAFPEALRRTTETIIPRASPARTLFDDLPAPSSAEEPAVRAEGLPQPDPAPREPLEVYPEAGSWDPALAAAGTALLGAGVLLLLLTKLQKQQAEQQQHLEERIQLLQQRQELLLPGRLSGQGAPAELRGPAPSRGRGAQLSQSPKDPANGAGSPAPAAPAAAADGEPDVIVVGKISFNPKAVLGHGAGGTCVFRGEFDGRAVAVKRLLPECFHLVDREVQLLRESDQHPHVVRYFCTERDRQFHYIAIELCSATLQQYVESPSFERHGLAPVPLLHQTMAGLDHLHSLSIVHRDLKPCNILISAPNRQGRVRAVISDFGLCKKLQGGRQSFSLRSGIPGTEGWMAPELLQEAPKDNPTSAVDIFSAGCIFYYVLSGGQHPFGDSLRRQANILAGCCQLSCLQEEAQEHLVARELIAAMISPEPQRRPSAPAVLLHPFFWGPEKQLQFFQDVSDRIEKEPAEGPVVSALETGGRGVVRTNWRMHISLPLQTDLRRFRTYKGGSVRDLLRAMRNKKHHYHELPADVRAALGSVPDGFVRYFTSRFPRLLLHTHGAMRVCAHERLFQPYYCRGPGGDGQ</sequence>
<keyword evidence="18" id="KW-1133">Transmembrane helix</keyword>
<dbReference type="CDD" id="cd10422">
    <property type="entry name" value="RNase_Ire1"/>
    <property type="match status" value="1"/>
</dbReference>
<evidence type="ECO:0000256" key="11">
    <source>
        <dbReference type="ARBA" id="ARBA00022741"/>
    </source>
</evidence>
<dbReference type="GO" id="GO:0033120">
    <property type="term" value="P:positive regulation of RNA splicing"/>
    <property type="evidence" value="ECO:0007669"/>
    <property type="project" value="UniProtKB-ARBA"/>
</dbReference>
<evidence type="ECO:0000256" key="25">
    <source>
        <dbReference type="ARBA" id="ARBA00023268"/>
    </source>
</evidence>
<comment type="cofactor">
    <cofactor evidence="1">
        <name>Mg(2+)</name>
        <dbReference type="ChEBI" id="CHEBI:18420"/>
    </cofactor>
</comment>
<protein>
    <recommendedName>
        <fullName evidence="28">Serine/threonine-protein kinase/endoribonuclease IRE1</fullName>
        <ecNumber evidence="3">2.7.11.1</ecNumber>
    </recommendedName>
    <alternativeName>
        <fullName evidence="29">Endoplasmic reticulum-to-nucleus signaling 1</fullName>
    </alternativeName>
    <alternativeName>
        <fullName evidence="30">Inositol-requiring protein 1</fullName>
    </alternativeName>
    <alternativeName>
        <fullName evidence="31">Ire1-alpha</fullName>
    </alternativeName>
</protein>
<dbReference type="GO" id="GO:0006397">
    <property type="term" value="P:mRNA processing"/>
    <property type="evidence" value="ECO:0007669"/>
    <property type="project" value="InterPro"/>
</dbReference>
<reference evidence="35 36" key="1">
    <citation type="submission" date="2019-09" db="EMBL/GenBank/DDBJ databases">
        <title>Bird 10,000 Genomes (B10K) Project - Family phase.</title>
        <authorList>
            <person name="Zhang G."/>
        </authorList>
    </citation>
    <scope>NUCLEOTIDE SEQUENCE [LARGE SCALE GENOMIC DNA]</scope>
    <source>
        <strain evidence="35">B10K-DU-002-35</strain>
        <tissue evidence="35">Muscle</tissue>
    </source>
</reference>
<evidence type="ECO:0000259" key="33">
    <source>
        <dbReference type="PROSITE" id="PS50011"/>
    </source>
</evidence>
<comment type="catalytic activity">
    <reaction evidence="27">
        <text>L-seryl-[protein] + ATP = O-phospho-L-seryl-[protein] + ADP + H(+)</text>
        <dbReference type="Rhea" id="RHEA:17989"/>
        <dbReference type="Rhea" id="RHEA-COMP:9863"/>
        <dbReference type="Rhea" id="RHEA-COMP:11604"/>
        <dbReference type="ChEBI" id="CHEBI:15378"/>
        <dbReference type="ChEBI" id="CHEBI:29999"/>
        <dbReference type="ChEBI" id="CHEBI:30616"/>
        <dbReference type="ChEBI" id="CHEBI:83421"/>
        <dbReference type="ChEBI" id="CHEBI:456216"/>
        <dbReference type="EC" id="2.7.11.1"/>
    </reaction>
</comment>
<keyword evidence="21" id="KW-1015">Disulfide bond</keyword>
<dbReference type="PROSITE" id="PS51392">
    <property type="entry name" value="KEN"/>
    <property type="match status" value="1"/>
</dbReference>
<evidence type="ECO:0000256" key="26">
    <source>
        <dbReference type="ARBA" id="ARBA00047899"/>
    </source>
</evidence>
<feature type="domain" description="Protein kinase" evidence="33">
    <location>
        <begin position="528"/>
        <end position="789"/>
    </location>
</feature>
<evidence type="ECO:0000256" key="28">
    <source>
        <dbReference type="ARBA" id="ARBA00073767"/>
    </source>
</evidence>
<dbReference type="EC" id="2.7.11.1" evidence="3"/>
<keyword evidence="12" id="KW-0013">ADP-ribosylation</keyword>
<dbReference type="Gene3D" id="2.130.10.10">
    <property type="entry name" value="YVTN repeat-like/Quinoprotein amine dehydrogenase"/>
    <property type="match status" value="1"/>
</dbReference>
<evidence type="ECO:0000256" key="13">
    <source>
        <dbReference type="ARBA" id="ARBA00022777"/>
    </source>
</evidence>
<dbReference type="GO" id="GO:1990604">
    <property type="term" value="C:IRE1-TRAF2-ASK1 complex"/>
    <property type="evidence" value="ECO:0007669"/>
    <property type="project" value="TreeGrafter"/>
</dbReference>
<dbReference type="InterPro" id="IPR015943">
    <property type="entry name" value="WD40/YVTN_repeat-like_dom_sf"/>
</dbReference>
<dbReference type="PANTHER" id="PTHR13954:SF15">
    <property type="entry name" value="SERINE_THREONINE-PROTEIN KINASE_ENDORIBONUCLEASE IRE2"/>
    <property type="match status" value="1"/>
</dbReference>
<keyword evidence="19" id="KW-0805">Transcription regulation</keyword>
<keyword evidence="22" id="KW-0804">Transcription</keyword>
<dbReference type="GO" id="GO:0070059">
    <property type="term" value="P:intrinsic apoptotic signaling pathway in response to endoplasmic reticulum stress"/>
    <property type="evidence" value="ECO:0007669"/>
    <property type="project" value="TreeGrafter"/>
</dbReference>
<keyword evidence="36" id="KW-1185">Reference proteome</keyword>
<keyword evidence="7" id="KW-0812">Transmembrane</keyword>
<dbReference type="InterPro" id="IPR018391">
    <property type="entry name" value="PQQ_b-propeller_rpt"/>
</dbReference>
<evidence type="ECO:0000256" key="7">
    <source>
        <dbReference type="ARBA" id="ARBA00022692"/>
    </source>
</evidence>
<comment type="subcellular location">
    <subcellularLocation>
        <location evidence="2">Endoplasmic reticulum membrane</location>
        <topology evidence="2">Single-pass type I membrane protein</topology>
    </subcellularLocation>
</comment>
<dbReference type="CDD" id="cd09769">
    <property type="entry name" value="Luminal_IRE1"/>
    <property type="match status" value="1"/>
</dbReference>
<keyword evidence="5" id="KW-0597">Phosphoprotein</keyword>
<dbReference type="PROSITE" id="PS50011">
    <property type="entry name" value="PROTEIN_KINASE_DOM"/>
    <property type="match status" value="1"/>
</dbReference>
<dbReference type="GO" id="GO:0010629">
    <property type="term" value="P:negative regulation of gene expression"/>
    <property type="evidence" value="ECO:0007669"/>
    <property type="project" value="UniProtKB-ARBA"/>
</dbReference>
<keyword evidence="17" id="KW-0460">Magnesium</keyword>
<dbReference type="GO" id="GO:1905898">
    <property type="term" value="P:positive regulation of response to endoplasmic reticulum stress"/>
    <property type="evidence" value="ECO:0007669"/>
    <property type="project" value="UniProtKB-ARBA"/>
</dbReference>
<dbReference type="PROSITE" id="PS00108">
    <property type="entry name" value="PROTEIN_KINASE_ST"/>
    <property type="match status" value="1"/>
</dbReference>
<comment type="catalytic activity">
    <reaction evidence="26">
        <text>L-threonyl-[protein] + ATP = O-phospho-L-threonyl-[protein] + ADP + H(+)</text>
        <dbReference type="Rhea" id="RHEA:46608"/>
        <dbReference type="Rhea" id="RHEA-COMP:11060"/>
        <dbReference type="Rhea" id="RHEA-COMP:11605"/>
        <dbReference type="ChEBI" id="CHEBI:15378"/>
        <dbReference type="ChEBI" id="CHEBI:30013"/>
        <dbReference type="ChEBI" id="CHEBI:30616"/>
        <dbReference type="ChEBI" id="CHEBI:61977"/>
        <dbReference type="ChEBI" id="CHEBI:456216"/>
        <dbReference type="EC" id="2.7.11.1"/>
    </reaction>
</comment>
<dbReference type="InterPro" id="IPR010513">
    <property type="entry name" value="KEN_dom"/>
</dbReference>
<evidence type="ECO:0000256" key="22">
    <source>
        <dbReference type="ARBA" id="ARBA00023163"/>
    </source>
</evidence>
<dbReference type="GO" id="GO:0016787">
    <property type="term" value="F:hydrolase activity"/>
    <property type="evidence" value="ECO:0007669"/>
    <property type="project" value="UniProtKB-KW"/>
</dbReference>
<dbReference type="GO" id="GO:0036498">
    <property type="term" value="P:IRE1-mediated unfolded protein response"/>
    <property type="evidence" value="ECO:0007669"/>
    <property type="project" value="UniProtKB-ARBA"/>
</dbReference>
<dbReference type="GO" id="GO:0042803">
    <property type="term" value="F:protein homodimerization activity"/>
    <property type="evidence" value="ECO:0007669"/>
    <property type="project" value="UniProtKB-ARBA"/>
</dbReference>
<evidence type="ECO:0000256" key="27">
    <source>
        <dbReference type="ARBA" id="ARBA00048679"/>
    </source>
</evidence>
<evidence type="ECO:0000256" key="23">
    <source>
        <dbReference type="ARBA" id="ARBA00023180"/>
    </source>
</evidence>
<keyword evidence="4" id="KW-0723">Serine/threonine-protein kinase</keyword>
<evidence type="ECO:0000256" key="3">
    <source>
        <dbReference type="ARBA" id="ARBA00012513"/>
    </source>
</evidence>
<dbReference type="Proteomes" id="UP000565785">
    <property type="component" value="Unassembled WGS sequence"/>
</dbReference>
<dbReference type="SMART" id="SM00220">
    <property type="entry name" value="S_TKc"/>
    <property type="match status" value="1"/>
</dbReference>
<keyword evidence="10" id="KW-0732">Signal</keyword>
<evidence type="ECO:0000256" key="14">
    <source>
        <dbReference type="ARBA" id="ARBA00022801"/>
    </source>
</evidence>
<feature type="compositionally biased region" description="Low complexity" evidence="32">
    <location>
        <begin position="497"/>
        <end position="513"/>
    </location>
</feature>
<dbReference type="GO" id="GO:0005524">
    <property type="term" value="F:ATP binding"/>
    <property type="evidence" value="ECO:0007669"/>
    <property type="project" value="UniProtKB-KW"/>
</dbReference>
<dbReference type="FunFam" id="2.130.10.10:FF:000225">
    <property type="entry name" value="Endoplasmic reticulum to nucleus-signaling 1"/>
    <property type="match status" value="1"/>
</dbReference>
<dbReference type="Gene3D" id="1.20.1440.180">
    <property type="entry name" value="KEN domain"/>
    <property type="match status" value="1"/>
</dbReference>
<feature type="region of interest" description="Disordered" evidence="32">
    <location>
        <begin position="467"/>
        <end position="513"/>
    </location>
</feature>
<dbReference type="AlphaFoldDB" id="A0A7L1N0H2"/>
<accession>A0A7L1N0H2</accession>
<feature type="domain" description="KEN" evidence="34">
    <location>
        <begin position="792"/>
        <end position="920"/>
    </location>
</feature>
<dbReference type="FunFam" id="1.10.510.10:FF:000215">
    <property type="entry name" value="serine/threonine-protein kinase/endoribonuclease IRE1 isoform X1"/>
    <property type="match status" value="1"/>
</dbReference>
<keyword evidence="16" id="KW-0067">ATP-binding</keyword>
<gene>
    <name evidence="35" type="primary">Ern1_0</name>
    <name evidence="35" type="ORF">RHICYA_R01940</name>
</gene>
<dbReference type="Gene3D" id="3.30.200.20">
    <property type="entry name" value="Phosphorylase Kinase, domain 1"/>
    <property type="match status" value="1"/>
</dbReference>
<evidence type="ECO:0000256" key="9">
    <source>
        <dbReference type="ARBA" id="ARBA00022723"/>
    </source>
</evidence>
<name>A0A7L1N0H2_RHICY</name>
<evidence type="ECO:0000256" key="10">
    <source>
        <dbReference type="ARBA" id="ARBA00022729"/>
    </source>
</evidence>
<dbReference type="OrthoDB" id="63989at2759"/>
<dbReference type="Pfam" id="PF13360">
    <property type="entry name" value="PQQ_2"/>
    <property type="match status" value="1"/>
</dbReference>
<evidence type="ECO:0000256" key="24">
    <source>
        <dbReference type="ARBA" id="ARBA00023230"/>
    </source>
</evidence>
<dbReference type="InterPro" id="IPR008271">
    <property type="entry name" value="Ser/Thr_kinase_AS"/>
</dbReference>
<feature type="region of interest" description="Disordered" evidence="32">
    <location>
        <begin position="369"/>
        <end position="409"/>
    </location>
</feature>
<evidence type="ECO:0000313" key="35">
    <source>
        <dbReference type="EMBL" id="NXN93318.1"/>
    </source>
</evidence>
<evidence type="ECO:0000256" key="15">
    <source>
        <dbReference type="ARBA" id="ARBA00022824"/>
    </source>
</evidence>
<evidence type="ECO:0000256" key="32">
    <source>
        <dbReference type="SAM" id="MobiDB-lite"/>
    </source>
</evidence>
<dbReference type="Pfam" id="PF06479">
    <property type="entry name" value="Ribonuc_2-5A"/>
    <property type="match status" value="1"/>
</dbReference>
<keyword evidence="11" id="KW-0547">Nucleotide-binding</keyword>
<keyword evidence="13" id="KW-0418">Kinase</keyword>
<evidence type="ECO:0000256" key="6">
    <source>
        <dbReference type="ARBA" id="ARBA00022679"/>
    </source>
</evidence>
<evidence type="ECO:0000256" key="16">
    <source>
        <dbReference type="ARBA" id="ARBA00022840"/>
    </source>
</evidence>
<evidence type="ECO:0000256" key="4">
    <source>
        <dbReference type="ARBA" id="ARBA00022527"/>
    </source>
</evidence>
<dbReference type="SMART" id="SM00580">
    <property type="entry name" value="PUG"/>
    <property type="match status" value="1"/>
</dbReference>
<dbReference type="InterPro" id="IPR002372">
    <property type="entry name" value="PQQ_rpt_dom"/>
</dbReference>
<dbReference type="GO" id="GO:0004521">
    <property type="term" value="F:RNA endonuclease activity"/>
    <property type="evidence" value="ECO:0007669"/>
    <property type="project" value="InterPro"/>
</dbReference>
<evidence type="ECO:0000259" key="34">
    <source>
        <dbReference type="PROSITE" id="PS51392"/>
    </source>
</evidence>
<keyword evidence="25" id="KW-0511">Multifunctional enzyme</keyword>
<feature type="non-terminal residue" evidence="35">
    <location>
        <position position="1"/>
    </location>
</feature>
<evidence type="ECO:0000256" key="31">
    <source>
        <dbReference type="ARBA" id="ARBA00083182"/>
    </source>
</evidence>
<evidence type="ECO:0000256" key="8">
    <source>
        <dbReference type="ARBA" id="ARBA00022703"/>
    </source>
</evidence>
<dbReference type="Pfam" id="PF00069">
    <property type="entry name" value="Pkinase"/>
    <property type="match status" value="1"/>
</dbReference>
<organism evidence="35 36">
    <name type="scientific">Rhinopomastus cyanomelas</name>
    <name type="common">Common scimitarbill</name>
    <dbReference type="NCBI Taxonomy" id="113115"/>
    <lineage>
        <taxon>Eukaryota</taxon>
        <taxon>Metazoa</taxon>
        <taxon>Chordata</taxon>
        <taxon>Craniata</taxon>
        <taxon>Vertebrata</taxon>
        <taxon>Euteleostomi</taxon>
        <taxon>Archelosauria</taxon>
        <taxon>Archosauria</taxon>
        <taxon>Dinosauria</taxon>
        <taxon>Saurischia</taxon>
        <taxon>Theropoda</taxon>
        <taxon>Coelurosauria</taxon>
        <taxon>Aves</taxon>
        <taxon>Neognathae</taxon>
        <taxon>Neoaves</taxon>
        <taxon>Telluraves</taxon>
        <taxon>Coraciimorphae</taxon>
        <taxon>Bucerotiformes</taxon>
        <taxon>Rhinopomastidae</taxon>
        <taxon>Rhinopomastus</taxon>
    </lineage>
</organism>
<keyword evidence="20" id="KW-0472">Membrane</keyword>
<dbReference type="FunFam" id="3.30.200.20:FF:000077">
    <property type="entry name" value="Putative Serine/threonine-protein kinase/endoribonuclease IRE1"/>
    <property type="match status" value="1"/>
</dbReference>
<dbReference type="EMBL" id="VXBP01001802">
    <property type="protein sequence ID" value="NXN93318.1"/>
    <property type="molecule type" value="Genomic_DNA"/>
</dbReference>
<evidence type="ECO:0000256" key="29">
    <source>
        <dbReference type="ARBA" id="ARBA00076266"/>
    </source>
</evidence>
<keyword evidence="23" id="KW-0325">Glycoprotein</keyword>
<evidence type="ECO:0000256" key="21">
    <source>
        <dbReference type="ARBA" id="ARBA00023157"/>
    </source>
</evidence>
<evidence type="ECO:0000256" key="18">
    <source>
        <dbReference type="ARBA" id="ARBA00022989"/>
    </source>
</evidence>
<dbReference type="Gene3D" id="1.10.510.10">
    <property type="entry name" value="Transferase(Phosphotransferase) domain 1"/>
    <property type="match status" value="1"/>
</dbReference>
<evidence type="ECO:0000256" key="20">
    <source>
        <dbReference type="ARBA" id="ARBA00023136"/>
    </source>
</evidence>
<dbReference type="PANTHER" id="PTHR13954">
    <property type="entry name" value="IRE1-RELATED"/>
    <property type="match status" value="1"/>
</dbReference>
<evidence type="ECO:0000256" key="17">
    <source>
        <dbReference type="ARBA" id="ARBA00022842"/>
    </source>
</evidence>
<dbReference type="CDD" id="cd13982">
    <property type="entry name" value="STKc_IRE1"/>
    <property type="match status" value="1"/>
</dbReference>
<keyword evidence="8" id="KW-0053">Apoptosis</keyword>
<evidence type="ECO:0000256" key="2">
    <source>
        <dbReference type="ARBA" id="ARBA00004115"/>
    </source>
</evidence>
<comment type="caution">
    <text evidence="35">The sequence shown here is derived from an EMBL/GenBank/DDBJ whole genome shotgun (WGS) entry which is preliminary data.</text>
</comment>
<dbReference type="GO" id="GO:0004674">
    <property type="term" value="F:protein serine/threonine kinase activity"/>
    <property type="evidence" value="ECO:0007669"/>
    <property type="project" value="UniProtKB-KW"/>
</dbReference>
<evidence type="ECO:0000256" key="19">
    <source>
        <dbReference type="ARBA" id="ARBA00023015"/>
    </source>
</evidence>
<evidence type="ECO:0000256" key="30">
    <source>
        <dbReference type="ARBA" id="ARBA00078578"/>
    </source>
</evidence>
<dbReference type="SUPFAM" id="SSF50998">
    <property type="entry name" value="Quinoprotein alcohol dehydrogenase-like"/>
    <property type="match status" value="1"/>
</dbReference>
<keyword evidence="6" id="KW-0808">Transferase</keyword>
<dbReference type="InterPro" id="IPR011047">
    <property type="entry name" value="Quinoprotein_ADH-like_sf"/>
</dbReference>
<dbReference type="InterPro" id="IPR038357">
    <property type="entry name" value="KEN_sf"/>
</dbReference>
<keyword evidence="24" id="KW-0834">Unfolded protein response</keyword>
<keyword evidence="9" id="KW-0479">Metal-binding</keyword>
<dbReference type="FunFam" id="1.20.1440.180:FF:000001">
    <property type="entry name" value="Serine/threonine-protein kinase/endoribonuclease IRE1"/>
    <property type="match status" value="1"/>
</dbReference>
<dbReference type="InterPro" id="IPR045133">
    <property type="entry name" value="IRE1/2-like"/>
</dbReference>
<evidence type="ECO:0000313" key="36">
    <source>
        <dbReference type="Proteomes" id="UP000565785"/>
    </source>
</evidence>
<keyword evidence="15" id="KW-0256">Endoplasmic reticulum</keyword>
<evidence type="ECO:0000256" key="5">
    <source>
        <dbReference type="ARBA" id="ARBA00022553"/>
    </source>
</evidence>